<dbReference type="Proteomes" id="UP000484164">
    <property type="component" value="Unassembled WGS sequence"/>
</dbReference>
<dbReference type="RefSeq" id="WP_151693790.1">
    <property type="nucleotide sequence ID" value="NZ_BMGX01000001.1"/>
</dbReference>
<gene>
    <name evidence="2" type="ORF">F8C82_11815</name>
</gene>
<keyword evidence="1" id="KW-0732">Signal</keyword>
<feature type="chain" id="PRO_5026960978" description="Gliding motility-associated C-terminal domain-containing protein" evidence="1">
    <location>
        <begin position="20"/>
        <end position="220"/>
    </location>
</feature>
<protein>
    <recommendedName>
        <fullName evidence="4">Gliding motility-associated C-terminal domain-containing protein</fullName>
    </recommendedName>
</protein>
<name>A0A6L3ZEY3_9FLAO</name>
<keyword evidence="3" id="KW-1185">Reference proteome</keyword>
<reference evidence="2 3" key="1">
    <citation type="submission" date="2019-10" db="EMBL/GenBank/DDBJ databases">
        <title>Genome sequence of Phaeocystidibacter marisrubri JCM30614 (type strain).</title>
        <authorList>
            <person name="Bowman J.P."/>
        </authorList>
    </citation>
    <scope>NUCLEOTIDE SEQUENCE [LARGE SCALE GENOMIC DNA]</scope>
    <source>
        <strain evidence="2 3">JCM 30614</strain>
    </source>
</reference>
<dbReference type="OrthoDB" id="1330223at2"/>
<dbReference type="AlphaFoldDB" id="A0A6L3ZEY3"/>
<evidence type="ECO:0000256" key="1">
    <source>
        <dbReference type="SAM" id="SignalP"/>
    </source>
</evidence>
<feature type="signal peptide" evidence="1">
    <location>
        <begin position="1"/>
        <end position="19"/>
    </location>
</feature>
<dbReference type="EMBL" id="WBVQ01000002">
    <property type="protein sequence ID" value="KAB2816363.1"/>
    <property type="molecule type" value="Genomic_DNA"/>
</dbReference>
<proteinExistence type="predicted"/>
<accession>A0A6L3ZEY3</accession>
<evidence type="ECO:0008006" key="4">
    <source>
        <dbReference type="Google" id="ProtNLM"/>
    </source>
</evidence>
<evidence type="ECO:0000313" key="2">
    <source>
        <dbReference type="EMBL" id="KAB2816363.1"/>
    </source>
</evidence>
<comment type="caution">
    <text evidence="2">The sequence shown here is derived from an EMBL/GenBank/DDBJ whole genome shotgun (WGS) entry which is preliminary data.</text>
</comment>
<evidence type="ECO:0000313" key="3">
    <source>
        <dbReference type="Proteomes" id="UP000484164"/>
    </source>
</evidence>
<organism evidence="2 3">
    <name type="scientific">Phaeocystidibacter marisrubri</name>
    <dbReference type="NCBI Taxonomy" id="1577780"/>
    <lineage>
        <taxon>Bacteria</taxon>
        <taxon>Pseudomonadati</taxon>
        <taxon>Bacteroidota</taxon>
        <taxon>Flavobacteriia</taxon>
        <taxon>Flavobacteriales</taxon>
        <taxon>Phaeocystidibacteraceae</taxon>
        <taxon>Phaeocystidibacter</taxon>
    </lineage>
</organism>
<sequence>MKKSTLSAFALLAATALSAQELECNNPFIRAGESFQINIDLKSFEKEIEDQLPEGVEYDSHGFGFQSNFDLIIDEPGQHTIGPFTFDWNGTLVSTNEITVTILPALEPKEALFVNYIELPNGEHYLITEEFIEGKTDEDDFIGVEGDQIEGMNLRNCRMLTTSAENDEGTKFSYRKAIYIVSGSSEYQSIDEGIFDNDPDEIVWQCECKISGGPVLSLGY</sequence>